<dbReference type="SUPFAM" id="SSF56784">
    <property type="entry name" value="HAD-like"/>
    <property type="match status" value="1"/>
</dbReference>
<dbReference type="GO" id="GO:0016787">
    <property type="term" value="F:hydrolase activity"/>
    <property type="evidence" value="ECO:0007669"/>
    <property type="project" value="UniProtKB-KW"/>
</dbReference>
<dbReference type="InterPro" id="IPR023214">
    <property type="entry name" value="HAD_sf"/>
</dbReference>
<dbReference type="GeneID" id="68856046"/>
<evidence type="ECO:0000313" key="3">
    <source>
        <dbReference type="EMBL" id="QSG06816.1"/>
    </source>
</evidence>
<dbReference type="Pfam" id="PF00702">
    <property type="entry name" value="Hydrolase"/>
    <property type="match status" value="1"/>
</dbReference>
<accession>A0A897N8V6</accession>
<protein>
    <submittedName>
        <fullName evidence="3">HAD superfamily hydrolase</fullName>
    </submittedName>
</protein>
<comment type="similarity">
    <text evidence="1">Belongs to the HAD-like hydrolase superfamily.</text>
</comment>
<evidence type="ECO:0000256" key="1">
    <source>
        <dbReference type="ARBA" id="ARBA00007958"/>
    </source>
</evidence>
<dbReference type="Proteomes" id="UP000663525">
    <property type="component" value="Chromosome"/>
</dbReference>
<name>A0A897N8V6_9EURY</name>
<gene>
    <name evidence="3" type="ORF">HSR121_2495</name>
</gene>
<dbReference type="InterPro" id="IPR036412">
    <property type="entry name" value="HAD-like_sf"/>
</dbReference>
<proteinExistence type="inferred from homology"/>
<dbReference type="Gene3D" id="1.10.150.240">
    <property type="entry name" value="Putative phosphatase, domain 2"/>
    <property type="match status" value="1"/>
</dbReference>
<dbReference type="InterPro" id="IPR051540">
    <property type="entry name" value="S-2-haloacid_dehalogenase"/>
</dbReference>
<dbReference type="AlphaFoldDB" id="A0A897N8V6"/>
<dbReference type="PANTHER" id="PTHR43316">
    <property type="entry name" value="HYDROLASE, HALOACID DELAHOGENASE-RELATED"/>
    <property type="match status" value="1"/>
</dbReference>
<dbReference type="EMBL" id="CP064787">
    <property type="protein sequence ID" value="QSG06816.1"/>
    <property type="molecule type" value="Genomic_DNA"/>
</dbReference>
<organism evidence="3 4">
    <name type="scientific">Halapricum desulfuricans</name>
    <dbReference type="NCBI Taxonomy" id="2841257"/>
    <lineage>
        <taxon>Archaea</taxon>
        <taxon>Methanobacteriati</taxon>
        <taxon>Methanobacteriota</taxon>
        <taxon>Stenosarchaea group</taxon>
        <taxon>Halobacteria</taxon>
        <taxon>Halobacteriales</taxon>
        <taxon>Haloarculaceae</taxon>
        <taxon>Halapricum</taxon>
    </lineage>
</organism>
<evidence type="ECO:0000313" key="4">
    <source>
        <dbReference type="Proteomes" id="UP000663525"/>
    </source>
</evidence>
<dbReference type="NCBIfam" id="TIGR01549">
    <property type="entry name" value="HAD-SF-IA-v1"/>
    <property type="match status" value="1"/>
</dbReference>
<dbReference type="PANTHER" id="PTHR43316:SF3">
    <property type="entry name" value="HALOACID DEHALOGENASE, TYPE II (AFU_ORTHOLOGUE AFUA_2G07750)-RELATED"/>
    <property type="match status" value="1"/>
</dbReference>
<dbReference type="RefSeq" id="WP_229113302.1">
    <property type="nucleotide sequence ID" value="NZ_CP064787.1"/>
</dbReference>
<reference evidence="3" key="1">
    <citation type="submission" date="2020-11" db="EMBL/GenBank/DDBJ databases">
        <title>Carbohydrate-dependent, anaerobic sulfur respiration: A novel catabolism in halophilic archaea.</title>
        <authorList>
            <person name="Sorokin D.Y."/>
            <person name="Messina E."/>
            <person name="Smedile F."/>
            <person name="La Cono V."/>
            <person name="Hallsworth J.E."/>
            <person name="Yakimov M.M."/>
        </authorList>
    </citation>
    <scope>NUCLEOTIDE SEQUENCE</scope>
    <source>
        <strain evidence="3">HSR12-1</strain>
    </source>
</reference>
<sequence length="207" mass="22084">MHVYQAISFDCFGTLLSVERPDDPAAAVADALDRRGIDVPDDWARVYAEPHREVEPGREGSLVAHVVAALRNRGRDPATPTVRAAVLAAFESPVRTRDGAVAAVDAAASVGPVGVCSNCSVPGLVERSLKRSALDVEHFEAVVTSVDCGWRKPDRRAFEAVADALDTTPADLLHVGDDPETDGAAPEAALLSERSLPELAARWRDQQ</sequence>
<dbReference type="Gene3D" id="3.40.50.1000">
    <property type="entry name" value="HAD superfamily/HAD-like"/>
    <property type="match status" value="1"/>
</dbReference>
<evidence type="ECO:0000256" key="2">
    <source>
        <dbReference type="ARBA" id="ARBA00022801"/>
    </source>
</evidence>
<dbReference type="InterPro" id="IPR006439">
    <property type="entry name" value="HAD-SF_hydro_IA"/>
</dbReference>
<keyword evidence="2 3" id="KW-0378">Hydrolase</keyword>
<dbReference type="InterPro" id="IPR023198">
    <property type="entry name" value="PGP-like_dom2"/>
</dbReference>